<name>A0A915PL51_9BILA</name>
<dbReference type="InterPro" id="IPR016024">
    <property type="entry name" value="ARM-type_fold"/>
</dbReference>
<feature type="domain" description="Mon2 C-terminal" evidence="2">
    <location>
        <begin position="310"/>
        <end position="359"/>
    </location>
</feature>
<proteinExistence type="predicted"/>
<accession>A0A915PL51</accession>
<protein>
    <submittedName>
        <fullName evidence="4">Protein MON2 homolog</fullName>
    </submittedName>
</protein>
<dbReference type="InterPro" id="IPR015403">
    <property type="entry name" value="Mon2/Sec7/BIG1-like_HDS"/>
</dbReference>
<keyword evidence="3" id="KW-1185">Reference proteome</keyword>
<dbReference type="AlphaFoldDB" id="A0A915PL51"/>
<dbReference type="SUPFAM" id="SSF48371">
    <property type="entry name" value="ARM repeat"/>
    <property type="match status" value="1"/>
</dbReference>
<evidence type="ECO:0000313" key="4">
    <source>
        <dbReference type="WBParaSite" id="sdigi.contig16.g1531.t1"/>
    </source>
</evidence>
<dbReference type="WBParaSite" id="sdigi.contig16.g1531.t1">
    <property type="protein sequence ID" value="sdigi.contig16.g1531.t1"/>
    <property type="gene ID" value="sdigi.contig16.g1531"/>
</dbReference>
<dbReference type="Pfam" id="PF09324">
    <property type="entry name" value="Sec7-like_HDS"/>
    <property type="match status" value="1"/>
</dbReference>
<feature type="domain" description="Mon2/Sec7/BIG1-like HDS" evidence="1">
    <location>
        <begin position="230"/>
        <end position="305"/>
    </location>
</feature>
<dbReference type="Pfam" id="PF16206">
    <property type="entry name" value="Mon2_C"/>
    <property type="match status" value="3"/>
</dbReference>
<evidence type="ECO:0000313" key="3">
    <source>
        <dbReference type="Proteomes" id="UP000887581"/>
    </source>
</evidence>
<organism evidence="3 4">
    <name type="scientific">Setaria digitata</name>
    <dbReference type="NCBI Taxonomy" id="48799"/>
    <lineage>
        <taxon>Eukaryota</taxon>
        <taxon>Metazoa</taxon>
        <taxon>Ecdysozoa</taxon>
        <taxon>Nematoda</taxon>
        <taxon>Chromadorea</taxon>
        <taxon>Rhabditida</taxon>
        <taxon>Spirurina</taxon>
        <taxon>Spiruromorpha</taxon>
        <taxon>Filarioidea</taxon>
        <taxon>Setariidae</taxon>
        <taxon>Setaria</taxon>
    </lineage>
</organism>
<evidence type="ECO:0000259" key="1">
    <source>
        <dbReference type="Pfam" id="PF09324"/>
    </source>
</evidence>
<feature type="domain" description="Mon2 C-terminal" evidence="2">
    <location>
        <begin position="561"/>
        <end position="1053"/>
    </location>
</feature>
<dbReference type="Proteomes" id="UP000887581">
    <property type="component" value="Unplaced"/>
</dbReference>
<evidence type="ECO:0000259" key="2">
    <source>
        <dbReference type="Pfam" id="PF16206"/>
    </source>
</evidence>
<sequence>MEKFENESNQPCQIIAVGTICPTPSLPLNFYSTTVVLTAKNVQVARVLINSAQANGQELGDCWHLVLASVQHLVWILGMTPSMQGGFRSDGETIDGTSLVSGSHSNANVLTTAAMADVPVVAAMLNKLFDSTSRLDDVALHHVIAALCKLSSEAMTVSQNGSREPSFFPVAKLQQTGMANLARLEVFWRPVTAHLIEVSSHPYAKLREWGAQALTVLVKSALKVKTGIAESKRQQLILSPLSSMSEIEYIDVRRKQIECLVNVLQSAGQQLTSDQWPTVIETVRVVVTGKLSYDEMLVKQSYEAVALMITDFLEILPFHCIQLLVETDAKYGSQQCELNISLSALGQLWTISDFVYRKNPKLSQKESETIWLVLYNCLSELCVDVRPPVRKSACQTLLQTIAAHGLALKSATWRHMVWKILFPMLDKVRALTLSASTTRTDSSALGASNILIHHSRDTESKQWAETSVQTLSGVVKIFNAQRTLLLTLDDFPAVWGTLLHYIEYLAASDNSEMTLAALKSFQELLLGRIPSQGYEMGKKEKFVNSTCGSYSGDEPPVLPEHLWITSWKSWMGISRTLVLTKSYKVDLSSNAAVTGRNGGNFIPGPTHLITLLHIFLPLFDRVRKKISCDDLKYDQVPSILKGIVSIPLTAEQIPFILSNGNDITPTLEAVLNCVRIVYQDMLESGSSLRPALPDLIRLMLDFTTFAIHPPVAGYVPSKAENKGAQNMVPFAELSLRTVVEFYAGTAHFQEIIQSTVFVDIVKCLAQPMELKYQCPSQSTWKAAASAFITVLRLGLPIARQQSRYFHAIWPVIADALDRFLFNSSRPSCPLNADERKRHEFIDCQLIELVRTEVLPYANVMPADFISKIIDILNRGSISTVDSSDVFALDTYTQRVELSKVCFEALLSMSQNEEQPDIVRSAAPVHFLGDSVSDDIKGAVGGERRVASSSLGTSAISSLLARCKEVMLSFVRDQLNAGQLRLSQERIVEMTSVLHAVSTLIEGLLRHADNFNSEFYTELVNLYPTLVDCVASTKADPQVEQALITALKSYQILLLLNLRKFGKERR</sequence>
<dbReference type="InterPro" id="IPR032817">
    <property type="entry name" value="Mon2_C"/>
</dbReference>
<reference evidence="4" key="1">
    <citation type="submission" date="2022-11" db="UniProtKB">
        <authorList>
            <consortium name="WormBaseParasite"/>
        </authorList>
    </citation>
    <scope>IDENTIFICATION</scope>
</reference>
<feature type="domain" description="Mon2 C-terminal" evidence="2">
    <location>
        <begin position="368"/>
        <end position="532"/>
    </location>
</feature>